<evidence type="ECO:0000313" key="3">
    <source>
        <dbReference type="Proteomes" id="UP000271974"/>
    </source>
</evidence>
<feature type="compositionally biased region" description="Basic and acidic residues" evidence="1">
    <location>
        <begin position="86"/>
        <end position="98"/>
    </location>
</feature>
<accession>A0A3S1BJY2</accession>
<feature type="region of interest" description="Disordered" evidence="1">
    <location>
        <begin position="86"/>
        <end position="105"/>
    </location>
</feature>
<organism evidence="2 3">
    <name type="scientific">Elysia chlorotica</name>
    <name type="common">Eastern emerald elysia</name>
    <name type="synonym">Sea slug</name>
    <dbReference type="NCBI Taxonomy" id="188477"/>
    <lineage>
        <taxon>Eukaryota</taxon>
        <taxon>Metazoa</taxon>
        <taxon>Spiralia</taxon>
        <taxon>Lophotrochozoa</taxon>
        <taxon>Mollusca</taxon>
        <taxon>Gastropoda</taxon>
        <taxon>Heterobranchia</taxon>
        <taxon>Euthyneura</taxon>
        <taxon>Panpulmonata</taxon>
        <taxon>Sacoglossa</taxon>
        <taxon>Placobranchoidea</taxon>
        <taxon>Plakobranchidae</taxon>
        <taxon>Elysia</taxon>
    </lineage>
</organism>
<dbReference type="AlphaFoldDB" id="A0A3S1BJY2"/>
<keyword evidence="3" id="KW-1185">Reference proteome</keyword>
<dbReference type="EMBL" id="RQTK01000042">
    <property type="protein sequence ID" value="RUS90041.1"/>
    <property type="molecule type" value="Genomic_DNA"/>
</dbReference>
<evidence type="ECO:0000256" key="1">
    <source>
        <dbReference type="SAM" id="MobiDB-lite"/>
    </source>
</evidence>
<name>A0A3S1BJY2_ELYCH</name>
<protein>
    <submittedName>
        <fullName evidence="2">Uncharacterized protein</fullName>
    </submittedName>
</protein>
<comment type="caution">
    <text evidence="2">The sequence shown here is derived from an EMBL/GenBank/DDBJ whole genome shotgun (WGS) entry which is preliminary data.</text>
</comment>
<gene>
    <name evidence="2" type="ORF">EGW08_002228</name>
</gene>
<reference evidence="2 3" key="1">
    <citation type="submission" date="2019-01" db="EMBL/GenBank/DDBJ databases">
        <title>A draft genome assembly of the solar-powered sea slug Elysia chlorotica.</title>
        <authorList>
            <person name="Cai H."/>
            <person name="Li Q."/>
            <person name="Fang X."/>
            <person name="Li J."/>
            <person name="Curtis N.E."/>
            <person name="Altenburger A."/>
            <person name="Shibata T."/>
            <person name="Feng M."/>
            <person name="Maeda T."/>
            <person name="Schwartz J.A."/>
            <person name="Shigenobu S."/>
            <person name="Lundholm N."/>
            <person name="Nishiyama T."/>
            <person name="Yang H."/>
            <person name="Hasebe M."/>
            <person name="Li S."/>
            <person name="Pierce S.K."/>
            <person name="Wang J."/>
        </authorList>
    </citation>
    <scope>NUCLEOTIDE SEQUENCE [LARGE SCALE GENOMIC DNA]</scope>
    <source>
        <strain evidence="2">EC2010</strain>
        <tissue evidence="2">Whole organism of an adult</tissue>
    </source>
</reference>
<sequence length="301" mass="32328">AVRFSRVTVRPAASMSDQVSEDDLELAAKVVTEDAVEHGVGGRVYVRQDCGQHVEHPGCVESPVTVPEGSVDEQHLVRRVTHEVDDHAGHQHLDHSAPRPDGLAVGASAGRAATVGAGGGADTPTTAARVVQLVQAHEQARANHGVAGHLQSQGQQVEQGRLRVLEHLVVSHVHTAVTMELSKAEIFGRGLGQAPHAVKDGGRSGACAGSKPDEHNQFAHALLRAKYMSLERKYDGNIPGGKRSGEHRAVQGRHKDCAVHLAQHQAQAPPVVHHEEDDLWETKQHDERVCDSQVQDQHVGH</sequence>
<dbReference type="Proteomes" id="UP000271974">
    <property type="component" value="Unassembled WGS sequence"/>
</dbReference>
<evidence type="ECO:0000313" key="2">
    <source>
        <dbReference type="EMBL" id="RUS90041.1"/>
    </source>
</evidence>
<proteinExistence type="predicted"/>
<feature type="non-terminal residue" evidence="2">
    <location>
        <position position="1"/>
    </location>
</feature>